<dbReference type="EMBL" id="JAROCF010000001">
    <property type="protein sequence ID" value="MDN4613171.1"/>
    <property type="molecule type" value="Genomic_DNA"/>
</dbReference>
<accession>A0ABT8K8M7</accession>
<name>A0ABT8K8M7_9MICO</name>
<keyword evidence="2" id="KW-1185">Reference proteome</keyword>
<comment type="caution">
    <text evidence="1">The sequence shown here is derived from an EMBL/GenBank/DDBJ whole genome shotgun (WGS) entry which is preliminary data.</text>
</comment>
<organism evidence="1 2">
    <name type="scientific">Leifsonia williamsii</name>
    <dbReference type="NCBI Taxonomy" id="3035919"/>
    <lineage>
        <taxon>Bacteria</taxon>
        <taxon>Bacillati</taxon>
        <taxon>Actinomycetota</taxon>
        <taxon>Actinomycetes</taxon>
        <taxon>Micrococcales</taxon>
        <taxon>Microbacteriaceae</taxon>
        <taxon>Leifsonia</taxon>
    </lineage>
</organism>
<dbReference type="Gene3D" id="2.130.10.10">
    <property type="entry name" value="YVTN repeat-like/Quinoprotein amine dehydrogenase"/>
    <property type="match status" value="1"/>
</dbReference>
<evidence type="ECO:0000313" key="1">
    <source>
        <dbReference type="EMBL" id="MDN4613171.1"/>
    </source>
</evidence>
<proteinExistence type="predicted"/>
<evidence type="ECO:0000313" key="2">
    <source>
        <dbReference type="Proteomes" id="UP001174208"/>
    </source>
</evidence>
<evidence type="ECO:0008006" key="3">
    <source>
        <dbReference type="Google" id="ProtNLM"/>
    </source>
</evidence>
<dbReference type="SUPFAM" id="SSF110296">
    <property type="entry name" value="Oligoxyloglucan reducing end-specific cellobiohydrolase"/>
    <property type="match status" value="1"/>
</dbReference>
<dbReference type="RefSeq" id="WP_301209980.1">
    <property type="nucleotide sequence ID" value="NZ_JAROCF010000001.1"/>
</dbReference>
<dbReference type="InterPro" id="IPR015943">
    <property type="entry name" value="WD40/YVTN_repeat-like_dom_sf"/>
</dbReference>
<protein>
    <recommendedName>
        <fullName evidence="3">Exo-alpha-sialidase</fullName>
    </recommendedName>
</protein>
<gene>
    <name evidence="1" type="ORF">P5G50_01790</name>
</gene>
<dbReference type="PROSITE" id="PS51257">
    <property type="entry name" value="PROKAR_LIPOPROTEIN"/>
    <property type="match status" value="1"/>
</dbReference>
<reference evidence="1" key="1">
    <citation type="submission" date="2023-06" db="EMBL/GenBank/DDBJ databases">
        <title>MT1 and MT2 Draft Genomes of Novel Species.</title>
        <authorList>
            <person name="Venkateswaran K."/>
        </authorList>
    </citation>
    <scope>NUCLEOTIDE SEQUENCE</scope>
    <source>
        <strain evidence="1">F6_8S_P_1B</strain>
    </source>
</reference>
<sequence>MSAPIRFALTAGLIVTGLLLTGCTLPTGEPSQRTVDPVAALAHVHDLAIDDKQRVLVATHDGIYRLPEIAGGTELTGPLGGARFDAMSFTTVGDTTFASGHPGSDSPAAFQAPNVGLMRVSGDADEWTNTSLGGRTDFHALTSARFDTTVQLYGVDAASGALLHSQDSGDTWSVGATLEATDLAAYPGKADTIYAATRAGVAISTDGGRTFKTDTSAPILNQLAIAGKGTVYGIGPDGYLWKHAGAAWTRGEVLPGTAQALTATDDRVILATDRGIFATADMGVQWTPLWTP</sequence>
<dbReference type="Proteomes" id="UP001174208">
    <property type="component" value="Unassembled WGS sequence"/>
</dbReference>